<dbReference type="EMBL" id="SWMS01000002">
    <property type="protein sequence ID" value="TKG72958.1"/>
    <property type="molecule type" value="Genomic_DNA"/>
</dbReference>
<dbReference type="PANTHER" id="PTHR43085:SF1">
    <property type="entry name" value="PSEUDOURIDINE KINASE-RELATED"/>
    <property type="match status" value="1"/>
</dbReference>
<evidence type="ECO:0000256" key="3">
    <source>
        <dbReference type="ARBA" id="ARBA00022741"/>
    </source>
</evidence>
<dbReference type="PANTHER" id="PTHR43085">
    <property type="entry name" value="HEXOKINASE FAMILY MEMBER"/>
    <property type="match status" value="1"/>
</dbReference>
<dbReference type="Proteomes" id="UP000309992">
    <property type="component" value="Unassembled WGS sequence"/>
</dbReference>
<keyword evidence="3" id="KW-0547">Nucleotide-binding</keyword>
<proteinExistence type="inferred from homology"/>
<dbReference type="SUPFAM" id="SSF53613">
    <property type="entry name" value="Ribokinase-like"/>
    <property type="match status" value="1"/>
</dbReference>
<dbReference type="Pfam" id="PF00294">
    <property type="entry name" value="PfkB"/>
    <property type="match status" value="1"/>
</dbReference>
<reference evidence="7 8" key="1">
    <citation type="journal article" date="2015" name="Antonie Van Leeuwenhoek">
        <title>Prauserella endophytica sp. nov., an endophytic actinobacterium isolated from Tamarix taklamakanensis.</title>
        <authorList>
            <person name="Liu J.M."/>
            <person name="Habden X."/>
            <person name="Guo L."/>
            <person name="Tuo L."/>
            <person name="Jiang Z.K."/>
            <person name="Liu S.W."/>
            <person name="Liu X.F."/>
            <person name="Chen L."/>
            <person name="Li R.F."/>
            <person name="Zhang Y.Q."/>
            <person name="Sun C.H."/>
        </authorList>
    </citation>
    <scope>NUCLEOTIDE SEQUENCE [LARGE SCALE GENOMIC DNA]</scope>
    <source>
        <strain evidence="7 8">CGMCC 4.7182</strain>
    </source>
</reference>
<comment type="caution">
    <text evidence="7">The sequence shown here is derived from an EMBL/GenBank/DDBJ whole genome shotgun (WGS) entry which is preliminary data.</text>
</comment>
<gene>
    <name evidence="7" type="ORF">FCN18_07025</name>
</gene>
<evidence type="ECO:0000313" key="8">
    <source>
        <dbReference type="Proteomes" id="UP000309992"/>
    </source>
</evidence>
<keyword evidence="8" id="KW-1185">Reference proteome</keyword>
<evidence type="ECO:0000313" key="7">
    <source>
        <dbReference type="EMBL" id="TKG72958.1"/>
    </source>
</evidence>
<feature type="domain" description="Carbohydrate kinase PfkB" evidence="6">
    <location>
        <begin position="1"/>
        <end position="288"/>
    </location>
</feature>
<evidence type="ECO:0000256" key="4">
    <source>
        <dbReference type="ARBA" id="ARBA00022777"/>
    </source>
</evidence>
<organism evidence="7 8">
    <name type="scientific">Prauserella endophytica</name>
    <dbReference type="NCBI Taxonomy" id="1592324"/>
    <lineage>
        <taxon>Bacteria</taxon>
        <taxon>Bacillati</taxon>
        <taxon>Actinomycetota</taxon>
        <taxon>Actinomycetes</taxon>
        <taxon>Pseudonocardiales</taxon>
        <taxon>Pseudonocardiaceae</taxon>
        <taxon>Prauserella</taxon>
        <taxon>Prauserella coralliicola group</taxon>
    </lineage>
</organism>
<keyword evidence="4 7" id="KW-0418">Kinase</keyword>
<protein>
    <submittedName>
        <fullName evidence="7">Sugar kinase</fullName>
    </submittedName>
</protein>
<dbReference type="RefSeq" id="WP_137093914.1">
    <property type="nucleotide sequence ID" value="NZ_SWMS01000002.1"/>
</dbReference>
<keyword evidence="2" id="KW-0808">Transferase</keyword>
<dbReference type="InterPro" id="IPR011611">
    <property type="entry name" value="PfkB_dom"/>
</dbReference>
<accession>A0ABY2SAM8</accession>
<sequence>MAEVVTLGETMMSLRAEGMVRLGTSFRSSIAGAESNVAIGLSRLGHPVRWLGRVGADEPGALVLRTLRAEGVDVSTVERDDEAPTGLVLFEQRLPDVTRVQYHRAGSAGSRLSAADVALGGDVRLVHLTGITPALGDGPRDAVERAVARARELAATVSFDVNHRARLWSAADAAPALTPIARRADVVIGSADELELVGGVHALLAAGVREVVTKLGADGAAVTTAAGEQRAPGHRVPVVDSVGAGDAFTAGYLSALLDGLDVPGRLTRGNRTGAFAVATAGDWEGLPTRAELDLVALGEGAALR</sequence>
<keyword evidence="5" id="KW-0067">ATP-binding</keyword>
<evidence type="ECO:0000256" key="5">
    <source>
        <dbReference type="ARBA" id="ARBA00022840"/>
    </source>
</evidence>
<dbReference type="Gene3D" id="3.40.1190.20">
    <property type="match status" value="1"/>
</dbReference>
<evidence type="ECO:0000256" key="1">
    <source>
        <dbReference type="ARBA" id="ARBA00010688"/>
    </source>
</evidence>
<dbReference type="GO" id="GO:0016301">
    <property type="term" value="F:kinase activity"/>
    <property type="evidence" value="ECO:0007669"/>
    <property type="project" value="UniProtKB-KW"/>
</dbReference>
<evidence type="ECO:0000256" key="2">
    <source>
        <dbReference type="ARBA" id="ARBA00022679"/>
    </source>
</evidence>
<dbReference type="PROSITE" id="PS00584">
    <property type="entry name" value="PFKB_KINASES_2"/>
    <property type="match status" value="1"/>
</dbReference>
<dbReference type="InterPro" id="IPR050306">
    <property type="entry name" value="PfkB_Carbo_kinase"/>
</dbReference>
<evidence type="ECO:0000259" key="6">
    <source>
        <dbReference type="Pfam" id="PF00294"/>
    </source>
</evidence>
<name>A0ABY2SAM8_9PSEU</name>
<dbReference type="CDD" id="cd01166">
    <property type="entry name" value="KdgK"/>
    <property type="match status" value="1"/>
</dbReference>
<comment type="similarity">
    <text evidence="1">Belongs to the carbohydrate kinase PfkB family.</text>
</comment>
<dbReference type="InterPro" id="IPR002173">
    <property type="entry name" value="Carboh/pur_kinase_PfkB_CS"/>
</dbReference>
<dbReference type="InterPro" id="IPR029056">
    <property type="entry name" value="Ribokinase-like"/>
</dbReference>